<dbReference type="Proteomes" id="UP000290189">
    <property type="component" value="Unassembled WGS sequence"/>
</dbReference>
<name>A0A3P3Y6U3_PLABS</name>
<evidence type="ECO:0000313" key="2">
    <source>
        <dbReference type="EMBL" id="SPQ95882.1"/>
    </source>
</evidence>
<dbReference type="AlphaFoldDB" id="A0A3P3Y6U3"/>
<feature type="compositionally biased region" description="Acidic residues" evidence="1">
    <location>
        <begin position="409"/>
        <end position="429"/>
    </location>
</feature>
<keyword evidence="2" id="KW-0496">Mitochondrion</keyword>
<evidence type="ECO:0008006" key="4">
    <source>
        <dbReference type="Google" id="ProtNLM"/>
    </source>
</evidence>
<feature type="compositionally biased region" description="Polar residues" evidence="1">
    <location>
        <begin position="462"/>
        <end position="472"/>
    </location>
</feature>
<organism evidence="2 3">
    <name type="scientific">Plasmodiophora brassicae</name>
    <name type="common">Clubroot disease agent</name>
    <dbReference type="NCBI Taxonomy" id="37360"/>
    <lineage>
        <taxon>Eukaryota</taxon>
        <taxon>Sar</taxon>
        <taxon>Rhizaria</taxon>
        <taxon>Endomyxa</taxon>
        <taxon>Phytomyxea</taxon>
        <taxon>Plasmodiophorida</taxon>
        <taxon>Plasmodiophoridae</taxon>
        <taxon>Plasmodiophora</taxon>
    </lineage>
</organism>
<proteinExistence type="predicted"/>
<reference evidence="2 3" key="1">
    <citation type="submission" date="2018-03" db="EMBL/GenBank/DDBJ databases">
        <authorList>
            <person name="Fogelqvist J."/>
        </authorList>
    </citation>
    <scope>NUCLEOTIDE SEQUENCE [LARGE SCALE GENOMIC DNA]</scope>
</reference>
<feature type="region of interest" description="Disordered" evidence="1">
    <location>
        <begin position="406"/>
        <end position="439"/>
    </location>
</feature>
<gene>
    <name evidence="2" type="ORF">PLBR_LOCUS3097</name>
</gene>
<evidence type="ECO:0000313" key="3">
    <source>
        <dbReference type="Proteomes" id="UP000290189"/>
    </source>
</evidence>
<dbReference type="EMBL" id="OVEO01000004">
    <property type="protein sequence ID" value="SPQ95882.1"/>
    <property type="molecule type" value="Genomic_DNA"/>
</dbReference>
<sequence>MATSLVDTHVALRQSFTFFSNELSAAVEALGIDPNEERDLMWIAEMALTLPLPLPWMLCSDGHNKCYHNPETGATTGHHPLFNRLLDMVHAHRSRSNPTALTPGATTSWRIADAFDRNQAAAQQCALNFIVERRTMQVDKQAQRRLGVSRRRKAARDEAQRQQVRAAQSVMSAQAPRAADVRARTVAFRATCRDLYADECDDYLALLNRNAEALAMADVRARLLLADIDAGSPVGDTDAERFQQDVQAAVRASCTALVETERWMGRVREEVRETTKRDGILERKRRDAKARAVPQEALAAKQTAIQIRRLKQSARRLGMLSAAALSARDAALVQGRTTHDPDCALAARVASGAYADTAATLSRNLKRTRLHQKTIEAASQAAAEAKSAATTIRTKEDDVVDVQVLTTPPDDESDEPEPNAEDDVAEPEPDAASTATRSPLFNISVMSTLSKGWAPKALFGRLQSTSPQNSAEKSFEREKSFSKTEKSASFFNF</sequence>
<evidence type="ECO:0000256" key="1">
    <source>
        <dbReference type="SAM" id="MobiDB-lite"/>
    </source>
</evidence>
<feature type="compositionally biased region" description="Basic and acidic residues" evidence="1">
    <location>
        <begin position="473"/>
        <end position="486"/>
    </location>
</feature>
<geneLocation type="mitochondrion" evidence="2"/>
<dbReference type="Gene3D" id="3.30.1470.10">
    <property type="entry name" value="Photosystem I PsaD, reaction center subunit II"/>
    <property type="match status" value="1"/>
</dbReference>
<feature type="region of interest" description="Disordered" evidence="1">
    <location>
        <begin position="462"/>
        <end position="493"/>
    </location>
</feature>
<accession>A0A3P3Y6U3</accession>
<protein>
    <recommendedName>
        <fullName evidence="4">WW domain-containing protein</fullName>
    </recommendedName>
</protein>